<comment type="caution">
    <text evidence="2">The sequence shown here is derived from an EMBL/GenBank/DDBJ whole genome shotgun (WGS) entry which is preliminary data.</text>
</comment>
<feature type="signal peptide" evidence="1">
    <location>
        <begin position="1"/>
        <end position="22"/>
    </location>
</feature>
<evidence type="ECO:0008006" key="4">
    <source>
        <dbReference type="Google" id="ProtNLM"/>
    </source>
</evidence>
<reference evidence="2 3" key="1">
    <citation type="submission" date="2020-08" db="EMBL/GenBank/DDBJ databases">
        <title>Sequencing the genomes of 1000 actinobacteria strains.</title>
        <authorList>
            <person name="Klenk H.-P."/>
        </authorList>
    </citation>
    <scope>NUCLEOTIDE SEQUENCE [LARGE SCALE GENOMIC DNA]</scope>
    <source>
        <strain evidence="2 3">DSM 45582</strain>
    </source>
</reference>
<protein>
    <recommendedName>
        <fullName evidence="4">SurA-like protein</fullName>
    </recommendedName>
</protein>
<proteinExistence type="predicted"/>
<dbReference type="AlphaFoldDB" id="A0A840NA81"/>
<accession>A0A840NA81</accession>
<name>A0A840NA81_9PSEU</name>
<gene>
    <name evidence="2" type="ORF">BJ969_000371</name>
</gene>
<dbReference type="InterPro" id="IPR027304">
    <property type="entry name" value="Trigger_fact/SurA_dom_sf"/>
</dbReference>
<keyword evidence="1" id="KW-0732">Signal</keyword>
<dbReference type="RefSeq" id="WP_343071175.1">
    <property type="nucleotide sequence ID" value="NZ_JACHIV010000001.1"/>
</dbReference>
<sequence>MSSVISRLRPLALVALSCALLAGCGVEPGRVGAAALVGDARIPVSEVQGRYRAVLDKEPEAKAQLAEQEQLGEFGRRLAGDLARRALVDQAAKDEGLRVDERRVREVIDSAGGEQAASAGQIYTADDMAAVVRSKLLTAELGRRYIDRVSITYDVTSAATRGEAEQKARRMARGDAESTAVVTADQQAGQGAAADQRLRSADVPDLAAGTPLFGARAGTAMAFELQPQSGQWSVVRIKRRDVAPAPPKPSAAGADEMRMQSFGDQLLRVTAQRVGVELSPRYGVWDQLALGAAPNKDETIGFVFPAADRS</sequence>
<dbReference type="Proteomes" id="UP000580474">
    <property type="component" value="Unassembled WGS sequence"/>
</dbReference>
<evidence type="ECO:0000313" key="3">
    <source>
        <dbReference type="Proteomes" id="UP000580474"/>
    </source>
</evidence>
<evidence type="ECO:0000256" key="1">
    <source>
        <dbReference type="SAM" id="SignalP"/>
    </source>
</evidence>
<organism evidence="2 3">
    <name type="scientific">Saccharopolyspora gloriosae</name>
    <dbReference type="NCBI Taxonomy" id="455344"/>
    <lineage>
        <taxon>Bacteria</taxon>
        <taxon>Bacillati</taxon>
        <taxon>Actinomycetota</taxon>
        <taxon>Actinomycetes</taxon>
        <taxon>Pseudonocardiales</taxon>
        <taxon>Pseudonocardiaceae</taxon>
        <taxon>Saccharopolyspora</taxon>
    </lineage>
</organism>
<dbReference type="EMBL" id="JACHIV010000001">
    <property type="protein sequence ID" value="MBB5067283.1"/>
    <property type="molecule type" value="Genomic_DNA"/>
</dbReference>
<feature type="chain" id="PRO_5039466954" description="SurA-like protein" evidence="1">
    <location>
        <begin position="23"/>
        <end position="310"/>
    </location>
</feature>
<keyword evidence="3" id="KW-1185">Reference proteome</keyword>
<dbReference type="Pfam" id="PF13624">
    <property type="entry name" value="SurA_N_3"/>
    <property type="match status" value="1"/>
</dbReference>
<dbReference type="SUPFAM" id="SSF109998">
    <property type="entry name" value="Triger factor/SurA peptide-binding domain-like"/>
    <property type="match status" value="1"/>
</dbReference>
<dbReference type="Gene3D" id="1.10.4030.10">
    <property type="entry name" value="Porin chaperone SurA, peptide-binding domain"/>
    <property type="match status" value="1"/>
</dbReference>
<evidence type="ECO:0000313" key="2">
    <source>
        <dbReference type="EMBL" id="MBB5067283.1"/>
    </source>
</evidence>
<dbReference type="PROSITE" id="PS51257">
    <property type="entry name" value="PROKAR_LIPOPROTEIN"/>
    <property type="match status" value="1"/>
</dbReference>